<dbReference type="CDD" id="cd05289">
    <property type="entry name" value="MDR_like_2"/>
    <property type="match status" value="1"/>
</dbReference>
<accession>A0A162GEN2</accession>
<dbReference type="KEGG" id="rte:GSU10_02615"/>
<evidence type="ECO:0000256" key="1">
    <source>
        <dbReference type="ARBA" id="ARBA00022857"/>
    </source>
</evidence>
<evidence type="ECO:0000313" key="5">
    <source>
        <dbReference type="Proteomes" id="UP000076717"/>
    </source>
</evidence>
<dbReference type="Pfam" id="PF08240">
    <property type="entry name" value="ADH_N"/>
    <property type="match status" value="1"/>
</dbReference>
<dbReference type="InterPro" id="IPR036291">
    <property type="entry name" value="NAD(P)-bd_dom_sf"/>
</dbReference>
<sequence length="298" mass="29650">MRAVQYSSYGTPDVLDLVEVAPPHPGPGEIVIDVASAGINRLDTKLRSGSLAPTPVLAAPTGTGVDAAGTVVELGEGVVDVAVGDLVFGTGRNTLAERAVLSQWARLPKGADLVAAGGWGVAVETAHRLLSELGVTSGTIVASGASGGVGSALIQLAVARGLRIIGSASAANHAYLSGLGATPVTYGAGLVERVRAVAPEGVAGALDLSGAGVIGDLVELTADASTVISISDFSAVQQGARVSTGAGRTTDPRDGFAEALALPGFALSVEQTYRLDQARDAHAHAEGGHTTGKIVVVL</sequence>
<evidence type="ECO:0000313" key="4">
    <source>
        <dbReference type="EMBL" id="QHC54653.1"/>
    </source>
</evidence>
<dbReference type="Gene3D" id="3.40.50.720">
    <property type="entry name" value="NAD(P)-binding Rossmann-like Domain"/>
    <property type="match status" value="1"/>
</dbReference>
<gene>
    <name evidence="3" type="primary">qorA_4</name>
    <name evidence="3" type="ORF">ACH61_02961</name>
    <name evidence="4" type="ORF">GSU10_02615</name>
</gene>
<evidence type="ECO:0000259" key="2">
    <source>
        <dbReference type="SMART" id="SM00829"/>
    </source>
</evidence>
<dbReference type="Pfam" id="PF13602">
    <property type="entry name" value="ADH_zinc_N_2"/>
    <property type="match status" value="1"/>
</dbReference>
<feature type="domain" description="Enoyl reductase (ER)" evidence="2">
    <location>
        <begin position="10"/>
        <end position="296"/>
    </location>
</feature>
<dbReference type="SUPFAM" id="SSF51735">
    <property type="entry name" value="NAD(P)-binding Rossmann-fold domains"/>
    <property type="match status" value="1"/>
</dbReference>
<proteinExistence type="predicted"/>
<dbReference type="InterPro" id="IPR011032">
    <property type="entry name" value="GroES-like_sf"/>
</dbReference>
<reference evidence="3 5" key="1">
    <citation type="submission" date="2015-08" db="EMBL/GenBank/DDBJ databases">
        <title>Draft Genome Sequence of Rathayibacter sp. Strain VKM Ac-2596 Isolated from Leaf Gall Induced by Plant-Parasitic Nematodes.</title>
        <authorList>
            <person name="Vasilenko O.V."/>
            <person name="Starodumova I.P."/>
            <person name="Tarlachkov S.V."/>
            <person name="Dorofeeva L.V."/>
            <person name="Evtushenko L.I."/>
        </authorList>
    </citation>
    <scope>NUCLEOTIDE SEQUENCE [LARGE SCALE GENOMIC DNA]</scope>
    <source>
        <strain evidence="3 5">VKM Ac-2596</strain>
    </source>
</reference>
<keyword evidence="1" id="KW-0521">NADP</keyword>
<reference evidence="6" key="2">
    <citation type="submission" date="2019-12" db="EMBL/GenBank/DDBJ databases">
        <title>Complete and draft genome sequences of new strains and members of some known species of the genus Rathayibacter isolated from plants.</title>
        <authorList>
            <person name="Tarlachkov S.V."/>
            <person name="Starodumova I.P."/>
            <person name="Dorofeeva L.V."/>
            <person name="Prisyazhnaya N.V."/>
            <person name="Leyn S."/>
            <person name="Zlamal J."/>
            <person name="Elan M."/>
            <person name="Osterman A.L."/>
            <person name="Nadler S."/>
            <person name="Subbotin S.A."/>
            <person name="Evtushenko L.I."/>
        </authorList>
    </citation>
    <scope>NUCLEOTIDE SEQUENCE [LARGE SCALE GENOMIC DNA]</scope>
    <source>
        <strain evidence="6">VKM Ac-2761</strain>
    </source>
</reference>
<evidence type="ECO:0000313" key="3">
    <source>
        <dbReference type="EMBL" id="KZX19939.1"/>
    </source>
</evidence>
<dbReference type="OrthoDB" id="3727682at2"/>
<dbReference type="InterPro" id="IPR020843">
    <property type="entry name" value="ER"/>
</dbReference>
<dbReference type="EC" id="1.6.5.5" evidence="3"/>
<evidence type="ECO:0000313" key="6">
    <source>
        <dbReference type="Proteomes" id="UP000465031"/>
    </source>
</evidence>
<dbReference type="PATRIC" id="fig|1671680.3.peg.3188"/>
<dbReference type="Proteomes" id="UP000076717">
    <property type="component" value="Unassembled WGS sequence"/>
</dbReference>
<dbReference type="InterPro" id="IPR013154">
    <property type="entry name" value="ADH-like_N"/>
</dbReference>
<dbReference type="EMBL" id="LIIN01000169">
    <property type="protein sequence ID" value="KZX19939.1"/>
    <property type="molecule type" value="Genomic_DNA"/>
</dbReference>
<name>A0A162GEN2_9MICO</name>
<dbReference type="Proteomes" id="UP000465031">
    <property type="component" value="Chromosome"/>
</dbReference>
<dbReference type="GO" id="GO:0003960">
    <property type="term" value="F:quinone reductase (NADPH) activity"/>
    <property type="evidence" value="ECO:0007669"/>
    <property type="project" value="UniProtKB-EC"/>
</dbReference>
<dbReference type="Gene3D" id="3.90.180.10">
    <property type="entry name" value="Medium-chain alcohol dehydrogenases, catalytic domain"/>
    <property type="match status" value="1"/>
</dbReference>
<organism evidence="3 5">
    <name type="scientific">Rathayibacter tanaceti</name>
    <dbReference type="NCBI Taxonomy" id="1671680"/>
    <lineage>
        <taxon>Bacteria</taxon>
        <taxon>Bacillati</taxon>
        <taxon>Actinomycetota</taxon>
        <taxon>Actinomycetes</taxon>
        <taxon>Micrococcales</taxon>
        <taxon>Microbacteriaceae</taxon>
        <taxon>Rathayibacter</taxon>
    </lineage>
</organism>
<dbReference type="EMBL" id="CP047186">
    <property type="protein sequence ID" value="QHC54653.1"/>
    <property type="molecule type" value="Genomic_DNA"/>
</dbReference>
<dbReference type="SMART" id="SM00829">
    <property type="entry name" value="PKS_ER"/>
    <property type="match status" value="1"/>
</dbReference>
<dbReference type="PANTHER" id="PTHR44154">
    <property type="entry name" value="QUINONE OXIDOREDUCTASE"/>
    <property type="match status" value="1"/>
</dbReference>
<reference evidence="4" key="3">
    <citation type="submission" date="2019-12" db="EMBL/GenBank/DDBJ databases">
        <title>Complete and Draft Genome Sequences of New Strains and Members of Some Known Species of the Genus Rathayibacter isolated from Plants.</title>
        <authorList>
            <person name="Tarlachkov S.V."/>
            <person name="Starodumova I.P."/>
            <person name="Dorofeeva L.V."/>
            <person name="Prisyazhnaya N.V."/>
            <person name="Leyn S.A."/>
            <person name="Zlamal J.E."/>
            <person name="Elane M.L."/>
            <person name="Osterman A.L."/>
            <person name="Nadler S.A."/>
            <person name="Subbotin S.A."/>
            <person name="Evtushenko L.I."/>
        </authorList>
    </citation>
    <scope>NUCLEOTIDE SEQUENCE</scope>
    <source>
        <strain evidence="4">VKM Ac-2761</strain>
    </source>
</reference>
<protein>
    <submittedName>
        <fullName evidence="3">Quinone oxidoreductase 1</fullName>
        <ecNumber evidence="3">1.6.5.5</ecNumber>
    </submittedName>
    <submittedName>
        <fullName evidence="4">Zinc-binding dehydrogenase</fullName>
    </submittedName>
</protein>
<dbReference type="SUPFAM" id="SSF50129">
    <property type="entry name" value="GroES-like"/>
    <property type="match status" value="1"/>
</dbReference>
<dbReference type="RefSeq" id="WP_068213200.1">
    <property type="nucleotide sequence ID" value="NZ_CP047186.1"/>
</dbReference>
<dbReference type="AlphaFoldDB" id="A0A162GEN2"/>
<keyword evidence="5" id="KW-1185">Reference proteome</keyword>
<dbReference type="PANTHER" id="PTHR44154:SF1">
    <property type="entry name" value="QUINONE OXIDOREDUCTASE"/>
    <property type="match status" value="1"/>
</dbReference>
<keyword evidence="3" id="KW-0560">Oxidoreductase</keyword>
<dbReference type="InterPro" id="IPR051603">
    <property type="entry name" value="Zinc-ADH_QOR/CCCR"/>
</dbReference>